<protein>
    <submittedName>
        <fullName evidence="4">Alpha/beta hydrolase</fullName>
    </submittedName>
</protein>
<organism evidence="4 5">
    <name type="scientific">Telluria aromaticivorans</name>
    <dbReference type="NCBI Taxonomy" id="2725995"/>
    <lineage>
        <taxon>Bacteria</taxon>
        <taxon>Pseudomonadati</taxon>
        <taxon>Pseudomonadota</taxon>
        <taxon>Betaproteobacteria</taxon>
        <taxon>Burkholderiales</taxon>
        <taxon>Oxalobacteraceae</taxon>
        <taxon>Telluria group</taxon>
        <taxon>Telluria</taxon>
    </lineage>
</organism>
<dbReference type="SUPFAM" id="SSF53474">
    <property type="entry name" value="alpha/beta-Hydrolases"/>
    <property type="match status" value="1"/>
</dbReference>
<evidence type="ECO:0000256" key="1">
    <source>
        <dbReference type="ARBA" id="ARBA00022801"/>
    </source>
</evidence>
<dbReference type="InterPro" id="IPR000639">
    <property type="entry name" value="Epox_hydrolase-like"/>
</dbReference>
<dbReference type="GO" id="GO:0016787">
    <property type="term" value="F:hydrolase activity"/>
    <property type="evidence" value="ECO:0007669"/>
    <property type="project" value="UniProtKB-KW"/>
</dbReference>
<dbReference type="RefSeq" id="WP_171079930.1">
    <property type="nucleotide sequence ID" value="NZ_JABAIV010000001.1"/>
</dbReference>
<dbReference type="AlphaFoldDB" id="A0A7Y2JUZ0"/>
<keyword evidence="5" id="KW-1185">Reference proteome</keyword>
<gene>
    <name evidence="4" type="ORF">HGB41_00405</name>
</gene>
<evidence type="ECO:0000313" key="4">
    <source>
        <dbReference type="EMBL" id="NNG21465.1"/>
    </source>
</evidence>
<evidence type="ECO:0000313" key="5">
    <source>
        <dbReference type="Proteomes" id="UP000533905"/>
    </source>
</evidence>
<name>A0A7Y2JUZ0_9BURK</name>
<dbReference type="Proteomes" id="UP000533905">
    <property type="component" value="Unassembled WGS sequence"/>
</dbReference>
<accession>A0A7Y2JUZ0</accession>
<keyword evidence="2" id="KW-0732">Signal</keyword>
<dbReference type="PRINTS" id="PR00412">
    <property type="entry name" value="EPOXHYDRLASE"/>
</dbReference>
<dbReference type="Pfam" id="PF00561">
    <property type="entry name" value="Abhydrolase_1"/>
    <property type="match status" value="1"/>
</dbReference>
<evidence type="ECO:0000259" key="3">
    <source>
        <dbReference type="Pfam" id="PF00561"/>
    </source>
</evidence>
<dbReference type="Gene3D" id="3.40.50.1820">
    <property type="entry name" value="alpha/beta hydrolase"/>
    <property type="match status" value="1"/>
</dbReference>
<comment type="caution">
    <text evidence="4">The sequence shown here is derived from an EMBL/GenBank/DDBJ whole genome shotgun (WGS) entry which is preliminary data.</text>
</comment>
<proteinExistence type="predicted"/>
<reference evidence="4 5" key="1">
    <citation type="submission" date="2020-04" db="EMBL/GenBank/DDBJ databases">
        <title>Massilia sp. nov., a cold adapted bacteria isolated from Arctic soil.</title>
        <authorList>
            <person name="Son J."/>
            <person name="Ka J.-O."/>
        </authorList>
    </citation>
    <scope>NUCLEOTIDE SEQUENCE [LARGE SCALE GENOMIC DNA]</scope>
    <source>
        <strain evidence="4 5">ML15P13</strain>
    </source>
</reference>
<feature type="chain" id="PRO_5030855929" evidence="2">
    <location>
        <begin position="26"/>
        <end position="332"/>
    </location>
</feature>
<keyword evidence="1 4" id="KW-0378">Hydrolase</keyword>
<dbReference type="PRINTS" id="PR00111">
    <property type="entry name" value="ABHYDROLASE"/>
</dbReference>
<dbReference type="InterPro" id="IPR000073">
    <property type="entry name" value="AB_hydrolase_1"/>
</dbReference>
<sequence length="332" mass="36596">MSNTVFRRAAVTLALSALVSGGAIAAPAVKYSKEPTDDASLVRRLPGFVNNTATVNGVTLHYVSGGKGAPLILLPGWPQTWWEFNKVMPKLAKHYSVIAVDLRGQGSSSKPENGYDKKTMAADIAQLIKHLGHEAAYVVGHDIGSQVGWALAANYPQRVRKLVMMDVAHSDASLFSWPIVPTTTTFNDSSYINENAPFPWWFAFHQVKGLPEKLLAGRHHLEQEWIFSYLMKDQSALSPLDRAVYRNAYASPQAIRAGNAWYQTFTQDIADQKTYAKVSVPILGLAGPGYGWVKGFLETYATDARVTKMDTGHFIAEEAPDQTVEHLTEFLK</sequence>
<dbReference type="PANTHER" id="PTHR43329">
    <property type="entry name" value="EPOXIDE HYDROLASE"/>
    <property type="match status" value="1"/>
</dbReference>
<evidence type="ECO:0000256" key="2">
    <source>
        <dbReference type="SAM" id="SignalP"/>
    </source>
</evidence>
<feature type="signal peptide" evidence="2">
    <location>
        <begin position="1"/>
        <end position="25"/>
    </location>
</feature>
<dbReference type="InterPro" id="IPR029058">
    <property type="entry name" value="AB_hydrolase_fold"/>
</dbReference>
<dbReference type="EMBL" id="JABAIV010000001">
    <property type="protein sequence ID" value="NNG21465.1"/>
    <property type="molecule type" value="Genomic_DNA"/>
</dbReference>
<feature type="domain" description="AB hydrolase-1" evidence="3">
    <location>
        <begin position="70"/>
        <end position="183"/>
    </location>
</feature>